<dbReference type="GO" id="GO:0003729">
    <property type="term" value="F:mRNA binding"/>
    <property type="evidence" value="ECO:0007669"/>
    <property type="project" value="TreeGrafter"/>
</dbReference>
<dbReference type="GO" id="GO:0003743">
    <property type="term" value="F:translation initiation factor activity"/>
    <property type="evidence" value="ECO:0007669"/>
    <property type="project" value="UniProtKB-UniRule"/>
</dbReference>
<evidence type="ECO:0000256" key="3">
    <source>
        <dbReference type="ARBA" id="ARBA00022540"/>
    </source>
</evidence>
<feature type="domain" description="Translation initiation factor beta propellor-like" evidence="11">
    <location>
        <begin position="213"/>
        <end position="407"/>
    </location>
</feature>
<dbReference type="InterPro" id="IPR013979">
    <property type="entry name" value="TIF_beta_prop-like"/>
</dbReference>
<feature type="compositionally biased region" description="Low complexity" evidence="10">
    <location>
        <begin position="534"/>
        <end position="544"/>
    </location>
</feature>
<dbReference type="EMBL" id="KV429034">
    <property type="protein sequence ID" value="KZT74087.1"/>
    <property type="molecule type" value="Genomic_DNA"/>
</dbReference>
<accession>A0A165TX79</accession>
<keyword evidence="7 8" id="KW-0648">Protein biosynthesis</keyword>
<dbReference type="GO" id="GO:0022627">
    <property type="term" value="C:cytosolic small ribosomal subunit"/>
    <property type="evidence" value="ECO:0007669"/>
    <property type="project" value="TreeGrafter"/>
</dbReference>
<evidence type="ECO:0000256" key="4">
    <source>
        <dbReference type="ARBA" id="ARBA00022574"/>
    </source>
</evidence>
<comment type="similarity">
    <text evidence="1 8">Belongs to the WD repeat EIF2A family.</text>
</comment>
<dbReference type="GO" id="GO:0000049">
    <property type="term" value="F:tRNA binding"/>
    <property type="evidence" value="ECO:0007669"/>
    <property type="project" value="UniProtKB-UniRule"/>
</dbReference>
<keyword evidence="4" id="KW-0853">WD repeat</keyword>
<dbReference type="Gene3D" id="2.130.10.10">
    <property type="entry name" value="YVTN repeat-like/Quinoprotein amine dehydrogenase"/>
    <property type="match status" value="2"/>
</dbReference>
<comment type="function">
    <text evidence="8">Functions in the early steps of protein synthesis of a small number of specific mRNAs. Acts by directing the binding of methionyl-tRNAi to 40S ribosomal subunits. In contrast to the eIF-2 complex, it binds methionyl-tRNAi to 40S subunits in a codon-dependent manner, whereas the eIF-2 complex binds methionyl-tRNAi to 40S subunits in a GTP-dependent manner.</text>
</comment>
<dbReference type="STRING" id="1314783.A0A165TX79"/>
<dbReference type="OrthoDB" id="2194683at2759"/>
<dbReference type="InterPro" id="IPR015943">
    <property type="entry name" value="WD40/YVTN_repeat-like_dom_sf"/>
</dbReference>
<name>A0A165TX79_9APHY</name>
<dbReference type="PIRSF" id="PIRSF017222">
    <property type="entry name" value="eIF2A"/>
    <property type="match status" value="1"/>
</dbReference>
<evidence type="ECO:0000256" key="10">
    <source>
        <dbReference type="SAM" id="MobiDB-lite"/>
    </source>
</evidence>
<dbReference type="SUPFAM" id="SSF82171">
    <property type="entry name" value="DPP6 N-terminal domain-like"/>
    <property type="match status" value="1"/>
</dbReference>
<keyword evidence="3 8" id="KW-0396">Initiation factor</keyword>
<reference evidence="12 13" key="1">
    <citation type="journal article" date="2016" name="Mol. Biol. Evol.">
        <title>Comparative Genomics of Early-Diverging Mushroom-Forming Fungi Provides Insights into the Origins of Lignocellulose Decay Capabilities.</title>
        <authorList>
            <person name="Nagy L.G."/>
            <person name="Riley R."/>
            <person name="Tritt A."/>
            <person name="Adam C."/>
            <person name="Daum C."/>
            <person name="Floudas D."/>
            <person name="Sun H."/>
            <person name="Yadav J.S."/>
            <person name="Pangilinan J."/>
            <person name="Larsson K.H."/>
            <person name="Matsuura K."/>
            <person name="Barry K."/>
            <person name="Labutti K."/>
            <person name="Kuo R."/>
            <person name="Ohm R.A."/>
            <person name="Bhattacharya S.S."/>
            <person name="Shirouzu T."/>
            <person name="Yoshinaga Y."/>
            <person name="Martin F.M."/>
            <person name="Grigoriev I.V."/>
            <person name="Hibbett D.S."/>
        </authorList>
    </citation>
    <scope>NUCLEOTIDE SEQUENCE [LARGE SCALE GENOMIC DNA]</scope>
    <source>
        <strain evidence="12 13">L-15889</strain>
    </source>
</reference>
<proteinExistence type="inferred from homology"/>
<keyword evidence="6 8" id="KW-0810">Translation regulation</keyword>
<organism evidence="12 13">
    <name type="scientific">Daedalea quercina L-15889</name>
    <dbReference type="NCBI Taxonomy" id="1314783"/>
    <lineage>
        <taxon>Eukaryota</taxon>
        <taxon>Fungi</taxon>
        <taxon>Dikarya</taxon>
        <taxon>Basidiomycota</taxon>
        <taxon>Agaricomycotina</taxon>
        <taxon>Agaricomycetes</taxon>
        <taxon>Polyporales</taxon>
        <taxon>Fomitopsis</taxon>
    </lineage>
</organism>
<dbReference type="Pfam" id="PF08662">
    <property type="entry name" value="eIF2A"/>
    <property type="match status" value="1"/>
</dbReference>
<dbReference type="PANTHER" id="PTHR13227:SF0">
    <property type="entry name" value="EUKARYOTIC TRANSLATION INITIATION FACTOR 2A"/>
    <property type="match status" value="1"/>
</dbReference>
<evidence type="ECO:0000256" key="9">
    <source>
        <dbReference type="SAM" id="Coils"/>
    </source>
</evidence>
<evidence type="ECO:0000259" key="11">
    <source>
        <dbReference type="Pfam" id="PF08662"/>
    </source>
</evidence>
<evidence type="ECO:0000256" key="6">
    <source>
        <dbReference type="ARBA" id="ARBA00022845"/>
    </source>
</evidence>
<dbReference type="GO" id="GO:0006417">
    <property type="term" value="P:regulation of translation"/>
    <property type="evidence" value="ECO:0007669"/>
    <property type="project" value="UniProtKB-KW"/>
</dbReference>
<feature type="region of interest" description="Disordered" evidence="10">
    <location>
        <begin position="446"/>
        <end position="583"/>
    </location>
</feature>
<evidence type="ECO:0000256" key="8">
    <source>
        <dbReference type="PIRNR" id="PIRNR017222"/>
    </source>
</evidence>
<evidence type="ECO:0000313" key="12">
    <source>
        <dbReference type="EMBL" id="KZT74087.1"/>
    </source>
</evidence>
<feature type="coiled-coil region" evidence="9">
    <location>
        <begin position="585"/>
        <end position="615"/>
    </location>
</feature>
<feature type="compositionally biased region" description="Low complexity" evidence="10">
    <location>
        <begin position="472"/>
        <end position="482"/>
    </location>
</feature>
<keyword evidence="5" id="KW-0677">Repeat</keyword>
<evidence type="ECO:0000256" key="2">
    <source>
        <dbReference type="ARBA" id="ARBA00013819"/>
    </source>
</evidence>
<evidence type="ECO:0000256" key="1">
    <source>
        <dbReference type="ARBA" id="ARBA00009573"/>
    </source>
</evidence>
<dbReference type="Proteomes" id="UP000076727">
    <property type="component" value="Unassembled WGS sequence"/>
</dbReference>
<dbReference type="AlphaFoldDB" id="A0A165TX79"/>
<dbReference type="PANTHER" id="PTHR13227">
    <property type="entry name" value="EUKARYOTIC TRANSLATION INITIATION FACTOR 2A"/>
    <property type="match status" value="1"/>
</dbReference>
<evidence type="ECO:0000256" key="5">
    <source>
        <dbReference type="ARBA" id="ARBA00022737"/>
    </source>
</evidence>
<protein>
    <recommendedName>
        <fullName evidence="2 8">Eukaryotic translation initiation factor 2A</fullName>
        <shortName evidence="8">eIF-2A</shortName>
    </recommendedName>
</protein>
<keyword evidence="9" id="KW-0175">Coiled coil</keyword>
<evidence type="ECO:0000313" key="13">
    <source>
        <dbReference type="Proteomes" id="UP000076727"/>
    </source>
</evidence>
<dbReference type="InterPro" id="IPR011387">
    <property type="entry name" value="TIF2A"/>
</dbReference>
<sequence length="637" mass="68639">MASAPSQQYAFRAQKALGLVGGTPNYEPLDQFPAPDVPARTYQYSADGRLFAYAVPTAVRIFQAESAQLLQELPLPNILEIKFSPRGTYLFTWERPVKLEDGAQHKNLRVFSVSTGEELIAFTQKSQEGWDLQYTISESHAIRLVGQEIQVFHPADWSAGVVDKLKVEGATSVVLSPGLNPSVAVFVAEKKGAPASVKIYSLTGLAGPPTCQKTFFKADKSTIKWNNLGTQVLVLTQTEVDQANKSYYGETGGFYLLSAAGNFDCRITLDKEGPIHDFAWSPNSKEFGVIYGYMPAKAMLFDQRARSLHDFGTAFMNFISFNPQGRLVALAGFGNLAGKADIYDRRSLTRVTSIDASNSSHCEWSPDGRFLLTATLSPRLRVDNGIKIWHCTGPLVHVHPVDELYQASWRPTPVDAVPPFPQAIPTCPTPAASVEVHLSVAKPAAVRSAGAYRPPGARGLEASSVYKRDESGSTSPSAPSTPNGRYSRSPAPGRMKANGRRHVPGAPTSPSPVRSPPADGEKRGRKKKGKKDAAAAVATTADGAESPRPSIEIQVNGTPNGAASPVNGGSVPPTPGADASGLDPLAKKVRNLNKKLKAIDELKEKQKKGERLEATQLKKIETEEEIRKELAGLGITS</sequence>
<dbReference type="GO" id="GO:0043022">
    <property type="term" value="F:ribosome binding"/>
    <property type="evidence" value="ECO:0007669"/>
    <property type="project" value="UniProtKB-UniRule"/>
</dbReference>
<evidence type="ECO:0000256" key="7">
    <source>
        <dbReference type="ARBA" id="ARBA00022917"/>
    </source>
</evidence>
<keyword evidence="13" id="KW-1185">Reference proteome</keyword>
<gene>
    <name evidence="12" type="ORF">DAEQUDRAFT_720962</name>
</gene>